<accession>A0A936F048</accession>
<feature type="compositionally biased region" description="Low complexity" evidence="1">
    <location>
        <begin position="241"/>
        <end position="260"/>
    </location>
</feature>
<evidence type="ECO:0000256" key="1">
    <source>
        <dbReference type="SAM" id="MobiDB-lite"/>
    </source>
</evidence>
<reference evidence="3 4" key="1">
    <citation type="submission" date="2020-10" db="EMBL/GenBank/DDBJ databases">
        <title>Connecting structure to function with the recovery of over 1000 high-quality activated sludge metagenome-assembled genomes encoding full-length rRNA genes using long-read sequencing.</title>
        <authorList>
            <person name="Singleton C.M."/>
            <person name="Petriglieri F."/>
            <person name="Kristensen J.M."/>
            <person name="Kirkegaard R.H."/>
            <person name="Michaelsen T.Y."/>
            <person name="Andersen M.H."/>
            <person name="Karst S.M."/>
            <person name="Dueholm M.S."/>
            <person name="Nielsen P.H."/>
            <person name="Albertsen M."/>
        </authorList>
    </citation>
    <scope>NUCLEOTIDE SEQUENCE [LARGE SCALE GENOMIC DNA]</scope>
    <source>
        <strain evidence="3">OdNE_18-Q3-R46-58_MAXAC.008</strain>
    </source>
</reference>
<proteinExistence type="predicted"/>
<dbReference type="AlphaFoldDB" id="A0A936F048"/>
<keyword evidence="2" id="KW-0732">Signal</keyword>
<protein>
    <submittedName>
        <fullName evidence="3">Uncharacterized protein</fullName>
    </submittedName>
</protein>
<name>A0A936F048_9BACT</name>
<evidence type="ECO:0000313" key="4">
    <source>
        <dbReference type="Proteomes" id="UP000709959"/>
    </source>
</evidence>
<comment type="caution">
    <text evidence="3">The sequence shown here is derived from an EMBL/GenBank/DDBJ whole genome shotgun (WGS) entry which is preliminary data.</text>
</comment>
<gene>
    <name evidence="3" type="ORF">IPN91_03645</name>
</gene>
<evidence type="ECO:0000256" key="2">
    <source>
        <dbReference type="SAM" id="SignalP"/>
    </source>
</evidence>
<feature type="signal peptide" evidence="2">
    <location>
        <begin position="1"/>
        <end position="22"/>
    </location>
</feature>
<evidence type="ECO:0000313" key="3">
    <source>
        <dbReference type="EMBL" id="MBK8571738.1"/>
    </source>
</evidence>
<sequence length="280" mass="30621">MNMHTLQNAARLLLACSFLPLAAQDPDQLDKQYGLLSQPAYIKHYEADKTGKVILNPYLQVASKDYPAILDVKMAPYNWVIDAMGRVGIIPEAAHPLGRTYEKGFFRPEDQSKRKPGTRENFGHVSALGGAPGRISGEILYDKASNSWTINNKSGRYTKHNTDRTPEQLVNAATLIREIVDPGSASWGPVFFLLDYAHESVQEVLLKDPKLAYDDAAKKSRPHIIVLPAAPVEPKVEKAVDAAPKAEAAPKPVVEAAPKAEAPKVKKAKKPKAANNDDPS</sequence>
<feature type="chain" id="PRO_5037713320" evidence="2">
    <location>
        <begin position="23"/>
        <end position="280"/>
    </location>
</feature>
<feature type="region of interest" description="Disordered" evidence="1">
    <location>
        <begin position="235"/>
        <end position="280"/>
    </location>
</feature>
<dbReference type="Proteomes" id="UP000709959">
    <property type="component" value="Unassembled WGS sequence"/>
</dbReference>
<organism evidence="3 4">
    <name type="scientific">Candidatus Geothrix odensensis</name>
    <dbReference type="NCBI Taxonomy" id="2954440"/>
    <lineage>
        <taxon>Bacteria</taxon>
        <taxon>Pseudomonadati</taxon>
        <taxon>Acidobacteriota</taxon>
        <taxon>Holophagae</taxon>
        <taxon>Holophagales</taxon>
        <taxon>Holophagaceae</taxon>
        <taxon>Geothrix</taxon>
    </lineage>
</organism>
<dbReference type="EMBL" id="JADKCH010000002">
    <property type="protein sequence ID" value="MBK8571738.1"/>
    <property type="molecule type" value="Genomic_DNA"/>
</dbReference>